<evidence type="ECO:0000259" key="11">
    <source>
        <dbReference type="PROSITE" id="PS50111"/>
    </source>
</evidence>
<keyword evidence="3" id="KW-0145">Chemotaxis</keyword>
<evidence type="ECO:0000256" key="3">
    <source>
        <dbReference type="ARBA" id="ARBA00022500"/>
    </source>
</evidence>
<dbReference type="InterPro" id="IPR033479">
    <property type="entry name" value="dCache_1"/>
</dbReference>
<evidence type="ECO:0000256" key="5">
    <source>
        <dbReference type="ARBA" id="ARBA00022989"/>
    </source>
</evidence>
<dbReference type="eggNOG" id="COG0840">
    <property type="taxonomic scope" value="Bacteria"/>
</dbReference>
<dbReference type="PROSITE" id="PS50885">
    <property type="entry name" value="HAMP"/>
    <property type="match status" value="2"/>
</dbReference>
<keyword evidence="4 10" id="KW-0812">Transmembrane</keyword>
<dbReference type="CDD" id="cd12912">
    <property type="entry name" value="PDC2_MCP_like"/>
    <property type="match status" value="1"/>
</dbReference>
<proteinExistence type="inferred from homology"/>
<dbReference type="CDD" id="cd12913">
    <property type="entry name" value="PDC1_MCP_like"/>
    <property type="match status" value="1"/>
</dbReference>
<comment type="caution">
    <text evidence="13">The sequence shown here is derived from an EMBL/GenBank/DDBJ whole genome shotgun (WGS) entry which is preliminary data.</text>
</comment>
<evidence type="ECO:0000256" key="10">
    <source>
        <dbReference type="SAM" id="Phobius"/>
    </source>
</evidence>
<evidence type="ECO:0000256" key="9">
    <source>
        <dbReference type="SAM" id="MobiDB-lite"/>
    </source>
</evidence>
<dbReference type="GO" id="GO:0006935">
    <property type="term" value="P:chemotaxis"/>
    <property type="evidence" value="ECO:0007669"/>
    <property type="project" value="UniProtKB-KW"/>
</dbReference>
<dbReference type="AlphaFoldDB" id="K2PEG6"/>
<dbReference type="PROSITE" id="PS50111">
    <property type="entry name" value="CHEMOTAXIS_TRANSDUC_2"/>
    <property type="match status" value="1"/>
</dbReference>
<dbReference type="SMART" id="SM00283">
    <property type="entry name" value="MA"/>
    <property type="match status" value="1"/>
</dbReference>
<feature type="domain" description="Methyl-accepting transducer" evidence="11">
    <location>
        <begin position="456"/>
        <end position="685"/>
    </location>
</feature>
<protein>
    <submittedName>
        <fullName evidence="13">Methyl-accepting chemotaxis protein</fullName>
    </submittedName>
</protein>
<evidence type="ECO:0000256" key="2">
    <source>
        <dbReference type="ARBA" id="ARBA00022475"/>
    </source>
</evidence>
<evidence type="ECO:0000256" key="7">
    <source>
        <dbReference type="ARBA" id="ARBA00029447"/>
    </source>
</evidence>
<organism evidence="13 14">
    <name type="scientific">Agrobacterium albertimagni AOL15</name>
    <dbReference type="NCBI Taxonomy" id="1156935"/>
    <lineage>
        <taxon>Bacteria</taxon>
        <taxon>Pseudomonadati</taxon>
        <taxon>Pseudomonadota</taxon>
        <taxon>Alphaproteobacteria</taxon>
        <taxon>Hyphomicrobiales</taxon>
        <taxon>Rhizobiaceae</taxon>
        <taxon>Rhizobium/Agrobacterium group</taxon>
        <taxon>Agrobacterium</taxon>
    </lineage>
</organism>
<dbReference type="Pfam" id="PF00672">
    <property type="entry name" value="HAMP"/>
    <property type="match status" value="1"/>
</dbReference>
<evidence type="ECO:0000313" key="14">
    <source>
        <dbReference type="Proteomes" id="UP000007123"/>
    </source>
</evidence>
<sequence>MPHDVLAPKLRGEFLQDRIVKTSSNLMTKILVVASLVVVAAFTGFSFYIDSLQRNATSAAVKSEIDSSGLQASQSIANWLGARVMLTELAGNAAAKAPDAAAISAAFDNPVLIREFMSTYVGDEQGVFTSVPVQPLPEGYDPRKRPWYQDAVKADKMVLTDPYADASTGNLIISAAIPVKKDGKLYGVAASDFSLTSLVDMVNSVDMGGKGSAFLVKQDGTILVHRDGNLVTKTLKDAFPANTPAIGSGITETAFAEANVLVSFLPIKGLPRDDWYLGVQIDRDLAFAAIGEFRTAAAVATLVGVVAMIGILAMLLSRLVVRPVVDMTGVMGKLASGDVSAEIPGTARTDEIGQMAAAVAVFRDNIIERGRLAREADETRTMTEQERREREATKAREAEQVSFAVHSLADGLGRLANGDLVSRIETPFAGDLDRLRVDFNASVEKLHDALAAVGRNARAIDGGASEIRHSADNLARRTEQQAASVEETAAALEEITTTVKDSARRAEEVGQLVTRARAGAEKSGEIVEKAVDAMQGIEKSSGEISNIIGVIDEIAFQTNLLALNAGVEAARAGEAGKGFAVVAQEVRELAQRSANAAKEIKTLISASGNQVKHGVELVNETGKALDVIVREVQEINGHVNAIVTASREQSTGLQEINTAVNTMDQGTQQNAAMVEEQTAASHGLAQEAAALTALLNQFRIDERSASTSSGQRRAA</sequence>
<evidence type="ECO:0000256" key="8">
    <source>
        <dbReference type="PROSITE-ProRule" id="PRU00284"/>
    </source>
</evidence>
<feature type="domain" description="HAMP" evidence="12">
    <location>
        <begin position="399"/>
        <end position="451"/>
    </location>
</feature>
<dbReference type="InterPro" id="IPR003660">
    <property type="entry name" value="HAMP_dom"/>
</dbReference>
<evidence type="ECO:0000256" key="6">
    <source>
        <dbReference type="ARBA" id="ARBA00023136"/>
    </source>
</evidence>
<comment type="similarity">
    <text evidence="7">Belongs to the methyl-accepting chemotaxis (MCP) protein family.</text>
</comment>
<keyword evidence="2" id="KW-1003">Cell membrane</keyword>
<accession>K2PEG6</accession>
<evidence type="ECO:0000256" key="1">
    <source>
        <dbReference type="ARBA" id="ARBA00004651"/>
    </source>
</evidence>
<dbReference type="Pfam" id="PF02743">
    <property type="entry name" value="dCache_1"/>
    <property type="match status" value="1"/>
</dbReference>
<evidence type="ECO:0000259" key="12">
    <source>
        <dbReference type="PROSITE" id="PS50885"/>
    </source>
</evidence>
<name>K2PEG6_9HYPH</name>
<dbReference type="Gene3D" id="1.10.287.950">
    <property type="entry name" value="Methyl-accepting chemotaxis protein"/>
    <property type="match status" value="1"/>
</dbReference>
<dbReference type="CDD" id="cd11386">
    <property type="entry name" value="MCP_signal"/>
    <property type="match status" value="1"/>
</dbReference>
<dbReference type="FunFam" id="1.10.287.950:FF:000001">
    <property type="entry name" value="Methyl-accepting chemotaxis sensory transducer"/>
    <property type="match status" value="1"/>
</dbReference>
<dbReference type="GO" id="GO:0005886">
    <property type="term" value="C:plasma membrane"/>
    <property type="evidence" value="ECO:0007669"/>
    <property type="project" value="UniProtKB-SubCell"/>
</dbReference>
<keyword evidence="5 10" id="KW-1133">Transmembrane helix</keyword>
<dbReference type="GO" id="GO:0007165">
    <property type="term" value="P:signal transduction"/>
    <property type="evidence" value="ECO:0007669"/>
    <property type="project" value="UniProtKB-KW"/>
</dbReference>
<keyword evidence="8" id="KW-0807">Transducer</keyword>
<dbReference type="EMBL" id="ALJF01000010">
    <property type="protein sequence ID" value="EKF59283.1"/>
    <property type="molecule type" value="Genomic_DNA"/>
</dbReference>
<keyword evidence="6 10" id="KW-0472">Membrane</keyword>
<evidence type="ECO:0000313" key="13">
    <source>
        <dbReference type="EMBL" id="EKF59283.1"/>
    </source>
</evidence>
<feature type="transmembrane region" description="Helical" evidence="10">
    <location>
        <begin position="30"/>
        <end position="49"/>
    </location>
</feature>
<feature type="transmembrane region" description="Helical" evidence="10">
    <location>
        <begin position="296"/>
        <end position="316"/>
    </location>
</feature>
<dbReference type="Gene3D" id="1.10.8.500">
    <property type="entry name" value="HAMP domain in histidine kinase"/>
    <property type="match status" value="1"/>
</dbReference>
<dbReference type="CDD" id="cd06225">
    <property type="entry name" value="HAMP"/>
    <property type="match status" value="1"/>
</dbReference>
<feature type="region of interest" description="Disordered" evidence="9">
    <location>
        <begin position="376"/>
        <end position="395"/>
    </location>
</feature>
<gene>
    <name evidence="13" type="ORF">QWE_13563</name>
</gene>
<dbReference type="Proteomes" id="UP000007123">
    <property type="component" value="Unassembled WGS sequence"/>
</dbReference>
<comment type="subcellular location">
    <subcellularLocation>
        <location evidence="1">Cell membrane</location>
        <topology evidence="1">Multi-pass membrane protein</topology>
    </subcellularLocation>
</comment>
<dbReference type="STRING" id="1156935.QWE_13563"/>
<dbReference type="SUPFAM" id="SSF103190">
    <property type="entry name" value="Sensory domain-like"/>
    <property type="match status" value="1"/>
</dbReference>
<dbReference type="PATRIC" id="fig|1156935.5.peg.2747"/>
<dbReference type="InterPro" id="IPR051310">
    <property type="entry name" value="MCP_chemotaxis"/>
</dbReference>
<keyword evidence="14" id="KW-1185">Reference proteome</keyword>
<dbReference type="PANTHER" id="PTHR43531">
    <property type="entry name" value="PROTEIN ICFG"/>
    <property type="match status" value="1"/>
</dbReference>
<dbReference type="InterPro" id="IPR004089">
    <property type="entry name" value="MCPsignal_dom"/>
</dbReference>
<evidence type="ECO:0000256" key="4">
    <source>
        <dbReference type="ARBA" id="ARBA00022692"/>
    </source>
</evidence>
<feature type="domain" description="HAMP" evidence="12">
    <location>
        <begin position="318"/>
        <end position="371"/>
    </location>
</feature>
<dbReference type="Gene3D" id="3.30.450.20">
    <property type="entry name" value="PAS domain"/>
    <property type="match status" value="2"/>
</dbReference>
<reference evidence="13 14" key="1">
    <citation type="journal article" date="2012" name="J. Bacteriol.">
        <title>Draft Genome Sequence of Agrobacterium albertimagni Strain AOL15.</title>
        <authorList>
            <person name="Trimble W.L."/>
            <person name="Phung le T."/>
            <person name="Meyer F."/>
            <person name="Gilbert J.A."/>
            <person name="Silver S."/>
        </authorList>
    </citation>
    <scope>NUCLEOTIDE SEQUENCE [LARGE SCALE GENOMIC DNA]</scope>
    <source>
        <strain evidence="13 14">AOL15</strain>
    </source>
</reference>
<dbReference type="Pfam" id="PF00015">
    <property type="entry name" value="MCPsignal"/>
    <property type="match status" value="1"/>
</dbReference>
<dbReference type="SUPFAM" id="SSF58104">
    <property type="entry name" value="Methyl-accepting chemotaxis protein (MCP) signaling domain"/>
    <property type="match status" value="1"/>
</dbReference>
<dbReference type="SMART" id="SM00304">
    <property type="entry name" value="HAMP"/>
    <property type="match status" value="2"/>
</dbReference>
<dbReference type="InterPro" id="IPR029151">
    <property type="entry name" value="Sensor-like_sf"/>
</dbReference>
<dbReference type="SUPFAM" id="SSF158472">
    <property type="entry name" value="HAMP domain-like"/>
    <property type="match status" value="1"/>
</dbReference>
<dbReference type="PANTHER" id="PTHR43531:SF11">
    <property type="entry name" value="METHYL-ACCEPTING CHEMOTAXIS PROTEIN 3"/>
    <property type="match status" value="1"/>
</dbReference>